<keyword evidence="14 15" id="KW-0472">Membrane</keyword>
<evidence type="ECO:0000313" key="19">
    <source>
        <dbReference type="Proteomes" id="UP001590950"/>
    </source>
</evidence>
<keyword evidence="5 15" id="KW-0479">Metal-binding</keyword>
<dbReference type="PROSITE" id="PS50846">
    <property type="entry name" value="HMA_2"/>
    <property type="match status" value="3"/>
</dbReference>
<feature type="compositionally biased region" description="Polar residues" evidence="16">
    <location>
        <begin position="175"/>
        <end position="190"/>
    </location>
</feature>
<dbReference type="Gene3D" id="3.40.1110.10">
    <property type="entry name" value="Calcium-transporting ATPase, cytoplasmic domain N"/>
    <property type="match status" value="1"/>
</dbReference>
<evidence type="ECO:0000256" key="9">
    <source>
        <dbReference type="ARBA" id="ARBA00022842"/>
    </source>
</evidence>
<dbReference type="InterPro" id="IPR036412">
    <property type="entry name" value="HAD-like_sf"/>
</dbReference>
<comment type="subcellular location">
    <subcellularLocation>
        <location evidence="1">Endomembrane system</location>
        <topology evidence="1">Multi-pass membrane protein</topology>
    </subcellularLocation>
    <subcellularLocation>
        <location evidence="15">Membrane</location>
    </subcellularLocation>
</comment>
<feature type="transmembrane region" description="Helical" evidence="15">
    <location>
        <begin position="832"/>
        <end position="860"/>
    </location>
</feature>
<name>A0ABR4A459_9LECA</name>
<dbReference type="SUPFAM" id="SSF81653">
    <property type="entry name" value="Calcium ATPase, transduction domain A"/>
    <property type="match status" value="1"/>
</dbReference>
<evidence type="ECO:0000256" key="7">
    <source>
        <dbReference type="ARBA" id="ARBA00022741"/>
    </source>
</evidence>
<gene>
    <name evidence="18" type="ORF">N7G274_007786</name>
</gene>
<dbReference type="InterPro" id="IPR059000">
    <property type="entry name" value="ATPase_P-type_domA"/>
</dbReference>
<accession>A0ABR4A459</accession>
<evidence type="ECO:0000256" key="2">
    <source>
        <dbReference type="ARBA" id="ARBA00006024"/>
    </source>
</evidence>
<evidence type="ECO:0000256" key="4">
    <source>
        <dbReference type="ARBA" id="ARBA00022692"/>
    </source>
</evidence>
<keyword evidence="6" id="KW-0677">Repeat</keyword>
<keyword evidence="10" id="KW-1278">Translocase</keyword>
<feature type="domain" description="HMA" evidence="17">
    <location>
        <begin position="315"/>
        <end position="380"/>
    </location>
</feature>
<dbReference type="InterPro" id="IPR023298">
    <property type="entry name" value="ATPase_P-typ_TM_dom_sf"/>
</dbReference>
<feature type="region of interest" description="Disordered" evidence="16">
    <location>
        <begin position="171"/>
        <end position="195"/>
    </location>
</feature>
<evidence type="ECO:0000256" key="12">
    <source>
        <dbReference type="ARBA" id="ARBA00023008"/>
    </source>
</evidence>
<dbReference type="NCBIfam" id="TIGR01494">
    <property type="entry name" value="ATPase_P-type"/>
    <property type="match status" value="2"/>
</dbReference>
<dbReference type="InterPro" id="IPR017969">
    <property type="entry name" value="Heavy-metal-associated_CS"/>
</dbReference>
<dbReference type="SUPFAM" id="SSF55008">
    <property type="entry name" value="HMA, heavy metal-associated domain"/>
    <property type="match status" value="3"/>
</dbReference>
<evidence type="ECO:0000256" key="14">
    <source>
        <dbReference type="ARBA" id="ARBA00023136"/>
    </source>
</evidence>
<feature type="transmembrane region" description="Helical" evidence="15">
    <location>
        <begin position="492"/>
        <end position="516"/>
    </location>
</feature>
<dbReference type="InterPro" id="IPR006122">
    <property type="entry name" value="HMA_Cu_ion-bd"/>
</dbReference>
<dbReference type="InterPro" id="IPR023299">
    <property type="entry name" value="ATPase_P-typ_cyto_dom_N"/>
</dbReference>
<dbReference type="CDD" id="cd00371">
    <property type="entry name" value="HMA"/>
    <property type="match status" value="3"/>
</dbReference>
<keyword evidence="12" id="KW-0186">Copper</keyword>
<proteinExistence type="inferred from homology"/>
<dbReference type="Proteomes" id="UP001590950">
    <property type="component" value="Unassembled WGS sequence"/>
</dbReference>
<dbReference type="InterPro" id="IPR001757">
    <property type="entry name" value="P_typ_ATPase"/>
</dbReference>
<dbReference type="InterPro" id="IPR044492">
    <property type="entry name" value="P_typ_ATPase_HD_dom"/>
</dbReference>
<dbReference type="PANTHER" id="PTHR43520">
    <property type="entry name" value="ATP7, ISOFORM B"/>
    <property type="match status" value="1"/>
</dbReference>
<evidence type="ECO:0000256" key="11">
    <source>
        <dbReference type="ARBA" id="ARBA00022989"/>
    </source>
</evidence>
<evidence type="ECO:0000256" key="15">
    <source>
        <dbReference type="RuleBase" id="RU362081"/>
    </source>
</evidence>
<keyword evidence="3" id="KW-0813">Transport</keyword>
<evidence type="ECO:0000256" key="16">
    <source>
        <dbReference type="SAM" id="MobiDB-lite"/>
    </source>
</evidence>
<evidence type="ECO:0000256" key="13">
    <source>
        <dbReference type="ARBA" id="ARBA00023065"/>
    </source>
</evidence>
<dbReference type="InterPro" id="IPR027256">
    <property type="entry name" value="P-typ_ATPase_IB"/>
</dbReference>
<keyword evidence="7 15" id="KW-0547">Nucleotide-binding</keyword>
<organism evidence="18 19">
    <name type="scientific">Stereocaulon virgatum</name>
    <dbReference type="NCBI Taxonomy" id="373712"/>
    <lineage>
        <taxon>Eukaryota</taxon>
        <taxon>Fungi</taxon>
        <taxon>Dikarya</taxon>
        <taxon>Ascomycota</taxon>
        <taxon>Pezizomycotina</taxon>
        <taxon>Lecanoromycetes</taxon>
        <taxon>OSLEUM clade</taxon>
        <taxon>Lecanoromycetidae</taxon>
        <taxon>Lecanorales</taxon>
        <taxon>Lecanorineae</taxon>
        <taxon>Stereocaulaceae</taxon>
        <taxon>Stereocaulon</taxon>
    </lineage>
</organism>
<dbReference type="Gene3D" id="3.40.50.1000">
    <property type="entry name" value="HAD superfamily/HAD-like"/>
    <property type="match status" value="1"/>
</dbReference>
<evidence type="ECO:0000259" key="17">
    <source>
        <dbReference type="PROSITE" id="PS50846"/>
    </source>
</evidence>
<evidence type="ECO:0000256" key="6">
    <source>
        <dbReference type="ARBA" id="ARBA00022737"/>
    </source>
</evidence>
<dbReference type="Pfam" id="PF00403">
    <property type="entry name" value="HMA"/>
    <property type="match status" value="3"/>
</dbReference>
<comment type="caution">
    <text evidence="18">The sequence shown here is derived from an EMBL/GenBank/DDBJ whole genome shotgun (WGS) entry which is preliminary data.</text>
</comment>
<keyword evidence="8 15" id="KW-0067">ATP-binding</keyword>
<keyword evidence="13" id="KW-0406">Ion transport</keyword>
<feature type="region of interest" description="Disordered" evidence="16">
    <location>
        <begin position="715"/>
        <end position="734"/>
    </location>
</feature>
<keyword evidence="4 15" id="KW-0812">Transmembrane</keyword>
<feature type="transmembrane region" description="Helical" evidence="15">
    <location>
        <begin position="1230"/>
        <end position="1250"/>
    </location>
</feature>
<dbReference type="Pfam" id="PF00702">
    <property type="entry name" value="Hydrolase"/>
    <property type="match status" value="1"/>
</dbReference>
<dbReference type="InterPro" id="IPR008250">
    <property type="entry name" value="ATPase_P-typ_transduc_dom_A_sf"/>
</dbReference>
<feature type="transmembrane region" description="Helical" evidence="15">
    <location>
        <begin position="623"/>
        <end position="642"/>
    </location>
</feature>
<dbReference type="SFLD" id="SFLDF00027">
    <property type="entry name" value="p-type_atpase"/>
    <property type="match status" value="1"/>
</dbReference>
<keyword evidence="19" id="KW-1185">Reference proteome</keyword>
<dbReference type="PROSITE" id="PS01047">
    <property type="entry name" value="HMA_1"/>
    <property type="match status" value="2"/>
</dbReference>
<keyword evidence="11 15" id="KW-1133">Transmembrane helix</keyword>
<keyword evidence="9" id="KW-0460">Magnesium</keyword>
<dbReference type="PRINTS" id="PR00119">
    <property type="entry name" value="CATATPASE"/>
</dbReference>
<dbReference type="InterPro" id="IPR036163">
    <property type="entry name" value="HMA_dom_sf"/>
</dbReference>
<feature type="transmembrane region" description="Helical" evidence="15">
    <location>
        <begin position="590"/>
        <end position="611"/>
    </location>
</feature>
<comment type="similarity">
    <text evidence="2 15">Belongs to the cation transport ATPase (P-type) (TC 3.A.3) family. Type IB subfamily.</text>
</comment>
<evidence type="ECO:0000256" key="5">
    <source>
        <dbReference type="ARBA" id="ARBA00022723"/>
    </source>
</evidence>
<dbReference type="Pfam" id="PF00122">
    <property type="entry name" value="E1-E2_ATPase"/>
    <property type="match status" value="1"/>
</dbReference>
<feature type="compositionally biased region" description="Polar residues" evidence="16">
    <location>
        <begin position="717"/>
        <end position="729"/>
    </location>
</feature>
<evidence type="ECO:0000256" key="1">
    <source>
        <dbReference type="ARBA" id="ARBA00004127"/>
    </source>
</evidence>
<dbReference type="SFLD" id="SFLDG00002">
    <property type="entry name" value="C1.7:_P-type_atpase_like"/>
    <property type="match status" value="1"/>
</dbReference>
<dbReference type="EMBL" id="JBEFKJ010000025">
    <property type="protein sequence ID" value="KAL2039514.1"/>
    <property type="molecule type" value="Genomic_DNA"/>
</dbReference>
<dbReference type="InterPro" id="IPR018303">
    <property type="entry name" value="ATPase_P-typ_P_site"/>
</dbReference>
<dbReference type="InterPro" id="IPR006121">
    <property type="entry name" value="HMA_dom"/>
</dbReference>
<protein>
    <recommendedName>
        <fullName evidence="17">HMA domain-containing protein</fullName>
    </recommendedName>
</protein>
<sequence>MNTFCQIISCPKHLAFITLSAVPPIMSVPENNFDQLLTTFLIPNLHCPSCVSVIESTLEALHPEPLSISTSIVSHSITVRHEAALSIRDISNALEDVGFEVFDVSHDALSDKVLDHVTLEEKFGVPWTRRFEIAVENWSRLGRKPENEDSIEKVRHLNQCEQCRIEATEQKHAELSTSGRPNSDGNSHLETTGKTEVDATKIKLTEIKGDSSSDPFVVIDSPPEQSVFQASFMIEGMTCASCVGNIASALNQKHWVHSADVALLTNSASVKFEGKEHLDDIVTAIEDAGYGATLEQVENINPRETTHSTEPSNTWRASYAIGGMTCSSCVGNITTALKQHDWIVSADVNLISNSATVTFDGKDNVSQIQETIEDVGYTATLANVENVGKKVIENIQRKVYIRADGMYCNHCPSRIMNALSQEYGEKVRVMKPLTTADPIMSIEYLPNAPSFTIRHIMASISAVDKAFNPSIYHPPTLEERSQKMQLRERRRVLLRLALSVTAAIPTLIIGIVLMNLVSSTNPNRQYIMHPIWAGRVSRAEWAMFIIATPVYFFASDAFHRPAIKELRALWRPGSTTPIARRFYRFGSMNLLMSLGTTIAYFSSIAELAISASQSPEMMSTASTSYFDSVVFLTMFLLFGRFLEAYSKAKTGDAVTLLGKLRPTEAILLHPSKDAGVVSDNEYSEALSEVISVDLLDFGDEVKVLHGASPPFDGAVTSGDSSFDESSLTGESRPVSKSVGDEVFSGTINTGKPVSVRISNVSGTSILDQIVKVVREGQTRRAPIERVADVITSHFVPMVVLLAVSVWIIWLSLGLSGSLPADYLNITTGGWPLWSLQFAIAVFVIACPCGIGLAAPTALFVGGGLAAKYGILVKGGGEAFQEASAMDCIVFDKTGTLTEGGEPAITDHEFLTKVDERRLLSITKILESSSSHPVAKAMVSFCDTKEPYNVDVTRVEEFPGKGIKGFVASKTKDGEFDQVLIGNEAFMADHSVPIPEDAMKSLEVWKTQGKSIVLLAVYTNYDDSTATATDAGDNRSWRLVATFAVSDPLRPDAAAIVKAIQHRGIQVWMLSGDNPTTARSIAQMVGIPSENVIAGVLPDQKADKIQYLQKSLAQKPKSGWFLSGKARNASRRAIVAMVGDGINDAPALTMADVGIAIGSGSDIAISSASFVLVSSQLSSLLTLIALSRTIFRRVKFNFLWALIYNLIALPIAAGVLFPVKSRGAHVRLDPVWASLAMALSSVSVVCSSLLLKSRLPLVGFKARKEGI</sequence>
<evidence type="ECO:0000256" key="8">
    <source>
        <dbReference type="ARBA" id="ARBA00022840"/>
    </source>
</evidence>
<reference evidence="18 19" key="1">
    <citation type="submission" date="2024-09" db="EMBL/GenBank/DDBJ databases">
        <title>Rethinking Asexuality: The Enigmatic Case of Functional Sexual Genes in Lepraria (Stereocaulaceae).</title>
        <authorList>
            <person name="Doellman M."/>
            <person name="Sun Y."/>
            <person name="Barcenas-Pena A."/>
            <person name="Lumbsch H.T."/>
            <person name="Grewe F."/>
        </authorList>
    </citation>
    <scope>NUCLEOTIDE SEQUENCE [LARGE SCALE GENOMIC DNA]</scope>
    <source>
        <strain evidence="18 19">Mercado 3170</strain>
    </source>
</reference>
<evidence type="ECO:0000256" key="10">
    <source>
        <dbReference type="ARBA" id="ARBA00022967"/>
    </source>
</evidence>
<dbReference type="PROSITE" id="PS00154">
    <property type="entry name" value="ATPASE_E1_E2"/>
    <property type="match status" value="1"/>
</dbReference>
<dbReference type="NCBIfam" id="TIGR00003">
    <property type="entry name" value="copper ion binding protein"/>
    <property type="match status" value="1"/>
</dbReference>
<feature type="domain" description="HMA" evidence="17">
    <location>
        <begin position="228"/>
        <end position="293"/>
    </location>
</feature>
<feature type="domain" description="HMA" evidence="17">
    <location>
        <begin position="36"/>
        <end position="102"/>
    </location>
</feature>
<evidence type="ECO:0000256" key="3">
    <source>
        <dbReference type="ARBA" id="ARBA00022448"/>
    </source>
</evidence>
<evidence type="ECO:0000313" key="18">
    <source>
        <dbReference type="EMBL" id="KAL2039514.1"/>
    </source>
</evidence>
<feature type="transmembrane region" description="Helical" evidence="15">
    <location>
        <begin position="789"/>
        <end position="812"/>
    </location>
</feature>
<dbReference type="Gene3D" id="2.70.150.10">
    <property type="entry name" value="Calcium-transporting ATPase, cytoplasmic transduction domain A"/>
    <property type="match status" value="1"/>
</dbReference>
<dbReference type="CDD" id="cd02094">
    <property type="entry name" value="P-type_ATPase_Cu-like"/>
    <property type="match status" value="1"/>
</dbReference>
<dbReference type="NCBIfam" id="TIGR01525">
    <property type="entry name" value="ATPase-IB_hvy"/>
    <property type="match status" value="1"/>
</dbReference>
<dbReference type="InterPro" id="IPR023214">
    <property type="entry name" value="HAD_sf"/>
</dbReference>
<dbReference type="SUPFAM" id="SSF81665">
    <property type="entry name" value="Calcium ATPase, transmembrane domain M"/>
    <property type="match status" value="1"/>
</dbReference>
<dbReference type="Gene3D" id="3.30.70.100">
    <property type="match status" value="3"/>
</dbReference>
<dbReference type="SFLD" id="SFLDS00003">
    <property type="entry name" value="Haloacid_Dehalogenase"/>
    <property type="match status" value="1"/>
</dbReference>
<feature type="transmembrane region" description="Helical" evidence="15">
    <location>
        <begin position="1197"/>
        <end position="1218"/>
    </location>
</feature>
<dbReference type="SUPFAM" id="SSF56784">
    <property type="entry name" value="HAD-like"/>
    <property type="match status" value="1"/>
</dbReference>
<dbReference type="PANTHER" id="PTHR43520:SF32">
    <property type="entry name" value="COPPER RESISTANCE P-TYPE ATPASE (EUROFUNG)"/>
    <property type="match status" value="1"/>
</dbReference>